<keyword evidence="3" id="KW-1185">Reference proteome</keyword>
<feature type="signal peptide" evidence="1">
    <location>
        <begin position="1"/>
        <end position="22"/>
    </location>
</feature>
<dbReference type="STRING" id="299262.BWR18_10570"/>
<dbReference type="Gene3D" id="3.30.530.20">
    <property type="match status" value="1"/>
</dbReference>
<dbReference type="InterPro" id="IPR023393">
    <property type="entry name" value="START-like_dom_sf"/>
</dbReference>
<feature type="chain" id="PRO_5013179267" description="Polyketide cyclase" evidence="1">
    <location>
        <begin position="23"/>
        <end position="207"/>
    </location>
</feature>
<dbReference type="Pfam" id="PF10604">
    <property type="entry name" value="Polyketide_cyc2"/>
    <property type="match status" value="1"/>
</dbReference>
<dbReference type="AlphaFoldDB" id="A0A1P8MVP4"/>
<accession>A0A1P8MVP4</accession>
<name>A0A1P8MVP4_9RHOB</name>
<dbReference type="KEGG" id="tom:BWR18_10570"/>
<sequence>MSSRHAFALALITLPFATGSVAGSIAPLNMPNLTFAEDIADVPPPPGLARDTKYLTNTETATFTGTVGQVRAFMDQNPITDFVTPTEAIPAIEGIQVLSGTWPEPGAVRRVDLAGGHSVHERVLTNTPTAFTYQIWDITAPAGRVVDHIKGEFTFEQRGDTVHVTWDYNIKPNIFVARPAINRYLRDDFGPFMRAGLNGTANAYAER</sequence>
<dbReference type="SUPFAM" id="SSF55961">
    <property type="entry name" value="Bet v1-like"/>
    <property type="match status" value="1"/>
</dbReference>
<protein>
    <recommendedName>
        <fullName evidence="4">Polyketide cyclase</fullName>
    </recommendedName>
</protein>
<gene>
    <name evidence="2" type="ORF">BWR18_10570</name>
</gene>
<dbReference type="OrthoDB" id="8251369at2"/>
<dbReference type="InterPro" id="IPR019587">
    <property type="entry name" value="Polyketide_cyclase/dehydratase"/>
</dbReference>
<keyword evidence="1" id="KW-0732">Signal</keyword>
<dbReference type="EMBL" id="CP019312">
    <property type="protein sequence ID" value="APX12073.1"/>
    <property type="molecule type" value="Genomic_DNA"/>
</dbReference>
<dbReference type="Proteomes" id="UP000186336">
    <property type="component" value="Chromosome"/>
</dbReference>
<evidence type="ECO:0000256" key="1">
    <source>
        <dbReference type="SAM" id="SignalP"/>
    </source>
</evidence>
<evidence type="ECO:0008006" key="4">
    <source>
        <dbReference type="Google" id="ProtNLM"/>
    </source>
</evidence>
<organism evidence="2 3">
    <name type="scientific">Tateyamaria omphalii</name>
    <dbReference type="NCBI Taxonomy" id="299262"/>
    <lineage>
        <taxon>Bacteria</taxon>
        <taxon>Pseudomonadati</taxon>
        <taxon>Pseudomonadota</taxon>
        <taxon>Alphaproteobacteria</taxon>
        <taxon>Rhodobacterales</taxon>
        <taxon>Roseobacteraceae</taxon>
        <taxon>Tateyamaria</taxon>
    </lineage>
</organism>
<reference evidence="2 3" key="1">
    <citation type="submission" date="2017-01" db="EMBL/GenBank/DDBJ databases">
        <title>Complete genome of Tateyamaria omphalii DOK1-4 isolated from seawater in Dokdo.</title>
        <authorList>
            <person name="Kim J.H."/>
            <person name="Chi W.-J."/>
        </authorList>
    </citation>
    <scope>NUCLEOTIDE SEQUENCE [LARGE SCALE GENOMIC DNA]</scope>
    <source>
        <strain evidence="2 3">DOK1-4</strain>
    </source>
</reference>
<proteinExistence type="predicted"/>
<evidence type="ECO:0000313" key="2">
    <source>
        <dbReference type="EMBL" id="APX12073.1"/>
    </source>
</evidence>
<dbReference type="RefSeq" id="WP_076628095.1">
    <property type="nucleotide sequence ID" value="NZ_CP019312.1"/>
</dbReference>
<evidence type="ECO:0000313" key="3">
    <source>
        <dbReference type="Proteomes" id="UP000186336"/>
    </source>
</evidence>